<organism evidence="2 3">
    <name type="scientific">Solanum tuberosum</name>
    <name type="common">Potato</name>
    <dbReference type="NCBI Taxonomy" id="4113"/>
    <lineage>
        <taxon>Eukaryota</taxon>
        <taxon>Viridiplantae</taxon>
        <taxon>Streptophyta</taxon>
        <taxon>Embryophyta</taxon>
        <taxon>Tracheophyta</taxon>
        <taxon>Spermatophyta</taxon>
        <taxon>Magnoliopsida</taxon>
        <taxon>eudicotyledons</taxon>
        <taxon>Gunneridae</taxon>
        <taxon>Pentapetalae</taxon>
        <taxon>asterids</taxon>
        <taxon>lamiids</taxon>
        <taxon>Solanales</taxon>
        <taxon>Solanaceae</taxon>
        <taxon>Solanoideae</taxon>
        <taxon>Solaneae</taxon>
        <taxon>Solanum</taxon>
    </lineage>
</organism>
<accession>A0ABQ7VGR2</accession>
<dbReference type="EMBL" id="JAIVGD010000013">
    <property type="protein sequence ID" value="KAH0763263.1"/>
    <property type="molecule type" value="Genomic_DNA"/>
</dbReference>
<name>A0ABQ7VGR2_SOLTU</name>
<gene>
    <name evidence="2" type="ORF">KY290_019336</name>
</gene>
<keyword evidence="1" id="KW-0732">Signal</keyword>
<dbReference type="PANTHER" id="PTHR45966">
    <property type="entry name" value="GDSL-LIKE LIPASE/ACYLHYDROLASE"/>
    <property type="match status" value="1"/>
</dbReference>
<dbReference type="Proteomes" id="UP000826656">
    <property type="component" value="Unassembled WGS sequence"/>
</dbReference>
<dbReference type="InterPro" id="IPR044552">
    <property type="entry name" value="GLIP1-5/GLL25"/>
</dbReference>
<evidence type="ECO:0000313" key="3">
    <source>
        <dbReference type="Proteomes" id="UP000826656"/>
    </source>
</evidence>
<reference evidence="2 3" key="1">
    <citation type="journal article" date="2021" name="bioRxiv">
        <title>Chromosome-scale and haplotype-resolved genome assembly of a tetraploid potato cultivar.</title>
        <authorList>
            <person name="Sun H."/>
            <person name="Jiao W.-B."/>
            <person name="Krause K."/>
            <person name="Campoy J.A."/>
            <person name="Goel M."/>
            <person name="Folz-Donahue K."/>
            <person name="Kukat C."/>
            <person name="Huettel B."/>
            <person name="Schneeberger K."/>
        </authorList>
    </citation>
    <scope>NUCLEOTIDE SEQUENCE [LARGE SCALE GENOMIC DNA]</scope>
    <source>
        <strain evidence="2">SolTubOtavaFocal</strain>
        <tissue evidence="2">Leaves</tissue>
    </source>
</reference>
<sequence>MGEISRRRYTRTEEGNLGCLPGLRMLNPPTKNGCLEEASKLDNVELHNLLLGMQKELKGFTYSLYDFNRSLRQRMNHPSRYGFKEGKRAVEERGQLSNLRFVKSQKGTSFGI</sequence>
<proteinExistence type="predicted"/>
<comment type="caution">
    <text evidence="2">The sequence shown here is derived from an EMBL/GenBank/DDBJ whole genome shotgun (WGS) entry which is preliminary data.</text>
</comment>
<keyword evidence="3" id="KW-1185">Reference proteome</keyword>
<dbReference type="PANTHER" id="PTHR45966:SF39">
    <property type="entry name" value="GDSL ESTERASE_LIPASE 5-LIKE"/>
    <property type="match status" value="1"/>
</dbReference>
<evidence type="ECO:0000256" key="1">
    <source>
        <dbReference type="ARBA" id="ARBA00022729"/>
    </source>
</evidence>
<dbReference type="Gene3D" id="3.40.50.1110">
    <property type="entry name" value="SGNH hydrolase"/>
    <property type="match status" value="1"/>
</dbReference>
<dbReference type="InterPro" id="IPR036514">
    <property type="entry name" value="SGNH_hydro_sf"/>
</dbReference>
<protein>
    <submittedName>
        <fullName evidence="2">Uncharacterized protein</fullName>
    </submittedName>
</protein>
<evidence type="ECO:0000313" key="2">
    <source>
        <dbReference type="EMBL" id="KAH0763263.1"/>
    </source>
</evidence>